<proteinExistence type="inferred from homology"/>
<dbReference type="GO" id="GO:0004180">
    <property type="term" value="F:carboxypeptidase activity"/>
    <property type="evidence" value="ECO:0007669"/>
    <property type="project" value="UniProtKB-KW"/>
</dbReference>
<evidence type="ECO:0000313" key="4">
    <source>
        <dbReference type="EMBL" id="MBV7273917.1"/>
    </source>
</evidence>
<reference evidence="4" key="1">
    <citation type="submission" date="2020-12" db="EMBL/GenBank/DDBJ databases">
        <title>Clostridium thailandense sp. nov., a novel acetogenic bacterium isolated from peat land soil in Thailand.</title>
        <authorList>
            <person name="Chaikitkaew S."/>
            <person name="Birkeland N.K."/>
        </authorList>
    </citation>
    <scope>NUCLEOTIDE SEQUENCE</scope>
    <source>
        <strain evidence="4">PL3</strain>
    </source>
</reference>
<evidence type="ECO:0000256" key="1">
    <source>
        <dbReference type="ARBA" id="ARBA00007257"/>
    </source>
</evidence>
<comment type="similarity">
    <text evidence="1">Belongs to the serine-aspartate repeat-containing protein (SDr) family.</text>
</comment>
<organism evidence="4 5">
    <name type="scientific">Clostridium thailandense</name>
    <dbReference type="NCBI Taxonomy" id="2794346"/>
    <lineage>
        <taxon>Bacteria</taxon>
        <taxon>Bacillati</taxon>
        <taxon>Bacillota</taxon>
        <taxon>Clostridia</taxon>
        <taxon>Eubacteriales</taxon>
        <taxon>Clostridiaceae</taxon>
        <taxon>Clostridium</taxon>
    </lineage>
</organism>
<accession>A0A949TNY0</accession>
<dbReference type="EMBL" id="JAEEGC010000059">
    <property type="protein sequence ID" value="MBV7273917.1"/>
    <property type="molecule type" value="Genomic_DNA"/>
</dbReference>
<keyword evidence="3" id="KW-0732">Signal</keyword>
<sequence length="774" mass="78358">MNGNVATLTLPAVNPTDVDQNITYSISYLGGQVNTAQTTVNAALSSGIAGFITDGGTAVKDAVVTINGKTATTNADGYYVVNDVEAGTYDVTIAAQGYPVTTVSGVKVDANNLTALSQGITALVKANITATGVVADKTTGAPISGGAVTLEYNNPTTGWTAVALAPAVTTSAAGAFTLNQATATPDMEFGGQYRLTVKATGYHDTVVNFTTKSDDVANVLAGIEMEAIKPISITGVAKDSTGAVINAGTVTLSDADGNTLGTATTGADGAYSFTNQALLSGKYTLTLDNSTDAVYSSTIDVTEGTDVTNDINLVGGYNVSLTVGTEAVGGVFSAAGSDADTATYTATLLNGNTVVATKPLTASAGDDSELSFTLNRVAPGTYTLRVSGNYVTTKDFSVTVTNTNATVSGRTTTAGYITGVVDDGSANVAGATVELLDSNNNVVATTTSANTTGVYDFAGVAAGNYKVRVSKDGFVTKTSAAAFAVANETDATENVTLAALPTTGAVAGFVRADSTLTPAAGAVVTYYNEDGTSAYTATVAADGSYSIASITPGTYKVVVRDPSALETYVTSQTVAAGDAITNANYKLTAGGNETLTIKLTDKNSQAVNVNAGDVKLYDVNAAQGTAAAEADGYWVNAGASDTITFNTLSKGTYELKIDAPSSYVDVDQTVTVTSATQQLPIQLVDAASVYSVNFRLVDADNTDGDAADIVVFKADGTKLATTTTAADGTATIANLANGTYKFYIFKNGNLVTTKDVTVNGANVSVPVIQLATAN</sequence>
<dbReference type="AlphaFoldDB" id="A0A949TNY0"/>
<dbReference type="PANTHER" id="PTHR36108:SF13">
    <property type="entry name" value="COLOSSIN-B-RELATED"/>
    <property type="match status" value="1"/>
</dbReference>
<comment type="caution">
    <text evidence="4">The sequence shown here is derived from an EMBL/GenBank/DDBJ whole genome shotgun (WGS) entry which is preliminary data.</text>
</comment>
<name>A0A949TNY0_9CLOT</name>
<protein>
    <submittedName>
        <fullName evidence="4">Carboxypeptidase regulatory-like domain-containing protein</fullName>
    </submittedName>
</protein>
<gene>
    <name evidence="4" type="ORF">I6U48_13500</name>
</gene>
<evidence type="ECO:0000313" key="5">
    <source>
        <dbReference type="Proteomes" id="UP000694308"/>
    </source>
</evidence>
<keyword evidence="4" id="KW-0121">Carboxypeptidase</keyword>
<dbReference type="Pfam" id="PF13620">
    <property type="entry name" value="CarboxypepD_reg"/>
    <property type="match status" value="4"/>
</dbReference>
<evidence type="ECO:0000256" key="2">
    <source>
        <dbReference type="ARBA" id="ARBA00022525"/>
    </source>
</evidence>
<dbReference type="Proteomes" id="UP000694308">
    <property type="component" value="Unassembled WGS sequence"/>
</dbReference>
<keyword evidence="2" id="KW-0964">Secreted</keyword>
<dbReference type="RefSeq" id="WP_218320985.1">
    <property type="nucleotide sequence ID" value="NZ_JAEEGC010000059.1"/>
</dbReference>
<keyword evidence="5" id="KW-1185">Reference proteome</keyword>
<evidence type="ECO:0000256" key="3">
    <source>
        <dbReference type="ARBA" id="ARBA00022729"/>
    </source>
</evidence>
<dbReference type="PANTHER" id="PTHR36108">
    <property type="entry name" value="COLOSSIN-B-RELATED"/>
    <property type="match status" value="1"/>
</dbReference>
<keyword evidence="4" id="KW-0378">Hydrolase</keyword>
<keyword evidence="4" id="KW-0645">Protease</keyword>